<dbReference type="EC" id="2.6.1.16" evidence="2"/>
<dbReference type="AlphaFoldDB" id="A0A6J6FQQ1"/>
<keyword evidence="4" id="KW-0808">Transferase</keyword>
<feature type="domain" description="Glutamine amidotransferase type-2" evidence="7">
    <location>
        <begin position="2"/>
        <end position="422"/>
    </location>
</feature>
<proteinExistence type="predicted"/>
<dbReference type="InterPro" id="IPR029055">
    <property type="entry name" value="Ntn_hydrolases_N"/>
</dbReference>
<evidence type="ECO:0000313" key="9">
    <source>
        <dbReference type="EMBL" id="CAB4591041.1"/>
    </source>
</evidence>
<keyword evidence="5" id="KW-0677">Repeat</keyword>
<dbReference type="PANTHER" id="PTHR10937">
    <property type="entry name" value="GLUCOSAMINE--FRUCTOSE-6-PHOSPHATE AMINOTRANSFERASE, ISOMERIZING"/>
    <property type="match status" value="1"/>
</dbReference>
<evidence type="ECO:0000256" key="4">
    <source>
        <dbReference type="ARBA" id="ARBA00022679"/>
    </source>
</evidence>
<dbReference type="InterPro" id="IPR001347">
    <property type="entry name" value="SIS_dom"/>
</dbReference>
<sequence>MCGIICVLSRPTRRATPTSNEIIELLDRALSQGAESKIDALSKLVAQADELLRGDAGQFCLADNHQLVAAMTSRLDQLDAVVTGYEQAIEHSAEVQTATSELALQQIISAKDALWELRNDRIRTARLVDALAGQGASNAARSGYFSIQQAFSGLDRLEVRGRDSAGVHVLVWGHGLKADDKNIKSLIANRSDDSLFMSGAVRVTENAWSFVYKAAAEIGELGDNTRVMRNAVMADDLLRLCISQPNSQVAVLAHTRWASVGIISEPNAHPVNSEELERKHSDAYLVAALNGDVDNHADLRAVNSLRIAGPITTDAKVIPALVARRLATTVSLSDAFRETVAKFDGSVAIAVASAAEPDKLLLALHGSGQGLSIGLAEDRFIVASEPYGVVEETLKYVRMDGEALGDPDNPSSRGQVATLSIANAGKLDGIILQSYDGSKIALGESDIHTAEITTRDINRGEHKHFLSKEIAEAPQSFRKTLRGRIIEKNGLLVAELGEAVLPKFVRDRLASGAITKVRVIGQGTAAIAGQALARLLKQLVDIHLNIEALPASELSGFELTLDMSDTLVVAISQSGTTTDTNRTVDLARARGASVLAIVNRRGTELSVKADGVMYTSDGRDVEMSVASTKAFYSQVAAGALYACALSSAAGKSSDKARHELLTGLRTVPDALVEVLETRPAIAAAAKQFASARRYWTVVGNGMNTIAAQEIRIKLSELCYKSISSDTTEDKKHIDLSCEPLIFVCATGLLEGTASDVAKEIAIYRAHKALPIVVATVGQNRFDAAAAVLLVPNVETSLSFILSVMVGHLFGYEAALSIDALARPLREAREVIEHAVERGGDANELLSKIRTLLPVPATRFTDALSTGSYDGNLEASTAVRIVTMLRDTLSSDPVQAYQQTSGKIASPELLLDDLTSALTRGVDELTRPVDAIKHQAKTVTVGISRSDEGLFDRPLVKALFEAGVARERLSYRVLKIVADLDAAVSSVTGFTRYGIEGDVTGTTGTITIVDRGGMSKNLSSRVDRNAQLVGTKRRVASEQEVLVARGRSDNRTVIMVPETKSGETTGITLLHVIFHDRLAATAMRAVLQGYDHRYDRLVDWVTETEGSFREDRLAEVPVADLLILPISEMADHWRSQ</sequence>
<reference evidence="9" key="1">
    <citation type="submission" date="2020-05" db="EMBL/GenBank/DDBJ databases">
        <authorList>
            <person name="Chiriac C."/>
            <person name="Salcher M."/>
            <person name="Ghai R."/>
            <person name="Kavagutti S V."/>
        </authorList>
    </citation>
    <scope>NUCLEOTIDE SEQUENCE</scope>
</reference>
<dbReference type="GO" id="GO:0006487">
    <property type="term" value="P:protein N-linked glycosylation"/>
    <property type="evidence" value="ECO:0007669"/>
    <property type="project" value="TreeGrafter"/>
</dbReference>
<dbReference type="GO" id="GO:0006002">
    <property type="term" value="P:fructose 6-phosphate metabolic process"/>
    <property type="evidence" value="ECO:0007669"/>
    <property type="project" value="TreeGrafter"/>
</dbReference>
<protein>
    <recommendedName>
        <fullName evidence="2">glutamine--fructose-6-phosphate transaminase (isomerizing)</fullName>
        <ecNumber evidence="2">2.6.1.16</ecNumber>
    </recommendedName>
</protein>
<dbReference type="SUPFAM" id="SSF53697">
    <property type="entry name" value="SIS domain"/>
    <property type="match status" value="1"/>
</dbReference>
<dbReference type="PANTHER" id="PTHR10937:SF0">
    <property type="entry name" value="GLUTAMINE--FRUCTOSE-6-PHOSPHATE TRANSAMINASE (ISOMERIZING)"/>
    <property type="match status" value="1"/>
</dbReference>
<dbReference type="SUPFAM" id="SSF56235">
    <property type="entry name" value="N-terminal nucleophile aminohydrolases (Ntn hydrolases)"/>
    <property type="match status" value="1"/>
</dbReference>
<dbReference type="InterPro" id="IPR035466">
    <property type="entry name" value="GlmS/AgaS_SIS"/>
</dbReference>
<dbReference type="PROSITE" id="PS51464">
    <property type="entry name" value="SIS"/>
    <property type="match status" value="1"/>
</dbReference>
<evidence type="ECO:0000256" key="6">
    <source>
        <dbReference type="ARBA" id="ARBA00022962"/>
    </source>
</evidence>
<evidence type="ECO:0000256" key="2">
    <source>
        <dbReference type="ARBA" id="ARBA00012916"/>
    </source>
</evidence>
<keyword evidence="6" id="KW-0315">Glutamine amidotransferase</keyword>
<dbReference type="Gene3D" id="3.40.50.10490">
    <property type="entry name" value="Glucose-6-phosphate isomerase like protein, domain 1"/>
    <property type="match status" value="2"/>
</dbReference>
<dbReference type="Gene3D" id="3.60.20.10">
    <property type="entry name" value="Glutamine Phosphoribosylpyrophosphate, subunit 1, domain 1"/>
    <property type="match status" value="1"/>
</dbReference>
<dbReference type="PROSITE" id="PS51278">
    <property type="entry name" value="GATASE_TYPE_2"/>
    <property type="match status" value="1"/>
</dbReference>
<evidence type="ECO:0000256" key="1">
    <source>
        <dbReference type="ARBA" id="ARBA00001031"/>
    </source>
</evidence>
<name>A0A6J6FQQ1_9ZZZZ</name>
<accession>A0A6J6FQQ1</accession>
<dbReference type="CDD" id="cd05008">
    <property type="entry name" value="SIS_GlmS_GlmD_1"/>
    <property type="match status" value="1"/>
</dbReference>
<evidence type="ECO:0000259" key="7">
    <source>
        <dbReference type="PROSITE" id="PS51278"/>
    </source>
</evidence>
<dbReference type="InterPro" id="IPR017932">
    <property type="entry name" value="GATase_2_dom"/>
</dbReference>
<evidence type="ECO:0000256" key="3">
    <source>
        <dbReference type="ARBA" id="ARBA00022576"/>
    </source>
</evidence>
<gene>
    <name evidence="9" type="ORF">UFOPK1826_00060</name>
</gene>
<keyword evidence="3" id="KW-0032">Aminotransferase</keyword>
<feature type="domain" description="SIS" evidence="8">
    <location>
        <begin position="505"/>
        <end position="656"/>
    </location>
</feature>
<evidence type="ECO:0000256" key="5">
    <source>
        <dbReference type="ARBA" id="ARBA00022737"/>
    </source>
</evidence>
<comment type="catalytic activity">
    <reaction evidence="1">
        <text>D-fructose 6-phosphate + L-glutamine = D-glucosamine 6-phosphate + L-glutamate</text>
        <dbReference type="Rhea" id="RHEA:13237"/>
        <dbReference type="ChEBI" id="CHEBI:29985"/>
        <dbReference type="ChEBI" id="CHEBI:58359"/>
        <dbReference type="ChEBI" id="CHEBI:58725"/>
        <dbReference type="ChEBI" id="CHEBI:61527"/>
        <dbReference type="EC" id="2.6.1.16"/>
    </reaction>
</comment>
<dbReference type="GO" id="GO:0097367">
    <property type="term" value="F:carbohydrate derivative binding"/>
    <property type="evidence" value="ECO:0007669"/>
    <property type="project" value="InterPro"/>
</dbReference>
<dbReference type="GO" id="GO:0006047">
    <property type="term" value="P:UDP-N-acetylglucosamine metabolic process"/>
    <property type="evidence" value="ECO:0007669"/>
    <property type="project" value="TreeGrafter"/>
</dbReference>
<evidence type="ECO:0000259" key="8">
    <source>
        <dbReference type="PROSITE" id="PS51464"/>
    </source>
</evidence>
<dbReference type="GO" id="GO:0004360">
    <property type="term" value="F:glutamine-fructose-6-phosphate transaminase (isomerizing) activity"/>
    <property type="evidence" value="ECO:0007669"/>
    <property type="project" value="UniProtKB-EC"/>
</dbReference>
<organism evidence="9">
    <name type="scientific">freshwater metagenome</name>
    <dbReference type="NCBI Taxonomy" id="449393"/>
    <lineage>
        <taxon>unclassified sequences</taxon>
        <taxon>metagenomes</taxon>
        <taxon>ecological metagenomes</taxon>
    </lineage>
</organism>
<dbReference type="InterPro" id="IPR046348">
    <property type="entry name" value="SIS_dom_sf"/>
</dbReference>
<dbReference type="Pfam" id="PF13522">
    <property type="entry name" value="GATase_6"/>
    <property type="match status" value="1"/>
</dbReference>
<dbReference type="Pfam" id="PF01380">
    <property type="entry name" value="SIS"/>
    <property type="match status" value="1"/>
</dbReference>
<dbReference type="EMBL" id="CAEZUN010000004">
    <property type="protein sequence ID" value="CAB4591041.1"/>
    <property type="molecule type" value="Genomic_DNA"/>
</dbReference>